<keyword evidence="2" id="KW-0963">Cytoplasm</keyword>
<feature type="region of interest" description="Disordered" evidence="10">
    <location>
        <begin position="1"/>
        <end position="36"/>
    </location>
</feature>
<dbReference type="PANTHER" id="PTHR47970:SF12">
    <property type="entry name" value="KINESIN FAMILY MEMBER 11"/>
    <property type="match status" value="1"/>
</dbReference>
<evidence type="ECO:0000313" key="13">
    <source>
        <dbReference type="Proteomes" id="UP001530377"/>
    </source>
</evidence>
<feature type="binding site" evidence="8">
    <location>
        <begin position="123"/>
        <end position="130"/>
    </location>
    <ligand>
        <name>ATP</name>
        <dbReference type="ChEBI" id="CHEBI:30616"/>
    </ligand>
</feature>
<dbReference type="PRINTS" id="PR00380">
    <property type="entry name" value="KINESINHEAVY"/>
</dbReference>
<sequence length="1293" mass="142776">MATENRPSSAVESYKSSSGGGSRPASSPPSGAGGGSAIQVVVRLRPMNDNEMKHGTLPVITAKTQEGSVTVIKGKGRKQLKTTYSFDNVFTGFSTQEEVFEATVKPVIMDVMRGFESTVFAYGQTGTGKTHTMEGSLTSPELYGIIPRSARAMFEHLKQPQYKEQVVTCSYLEIYNEELRDLLVDSNGGVKMDIMEGKDGTFCRGLTEKQVHSAADVLNLMQRAQHSRMIGETRMNKSSSRSHCLFTIQVHGKISLRNEEGDMEFTGKLHMVDLAGSEVRRSSLKFPSLLDKSYSDDACCYVWGQFLALQCAKSAGNDKGCPDAVARERERMNINRSLLTLGRVITVLKEKSLNKNSTARIPYRDSKLTRVLQEALGGRCKTVIIATVSPSITAIEESVSTLNYAHSANGIVNNPVSSSLIALGDNMPSFDGNDSKSPAITIDSWQEMEMRLEYMQTQVDEAQAALARKHIQQLELQDRVERAESDLLNIQQKLFDASKEILLLKQEVDKETRKRLKTEQVLHETQIQLQKKNLVLKATQDTEISLTMEAQTLIRNLEDVIKERNDFHSLILIQRDQESERRNATKQFQSAALAVLDNIKSSFDIISSNIELSQKDALKIATINHTLGRNSVSETQKLLSEIAKNVTCVTDSIKMQLAGEGGMISTAEASSKSALNVIQSSNDEFFMGEKSLEDSCESMRRRLDECTKKLDESSSSIQASTSQALQSFESNVIETRNVISHLVMRMRNSITKLSQSKLEKAQKLDSLIEQWREKSLANSKTVLDSTTPSSASLKMLIDEFDQGMHNHDQMKKLLGEQRSFLEDTGPVCVQAIDHQTSLLNLHRQRLIESRDVQVRLQNEVMQSIISGVNVIVSSEIKKLADSHLCHFQILENDSADLSSTNNKITQSAKQVMDNMQLTNKLVSENASIVCNNDFKAKDVMKSTEAVLEEVIKSSNCLSELTSSYASISHATVSEMKQLNDQSLEVLKAVERDEKACSSSLINSVYKPTCADVKNTMQLGLNTIAFISSTVIPKVNGDLDGIATNRNVTANKMNDNLRTVGAQVSDLTGKIKSIAKMQHDAAETLSNETVSASNVHSNESVPYYLAELDSCKERLVSTMTTLVELSNRATSEGKSQSSIVEQSVEDFAHNQIQCTKPVDTAPSRSEFPINSNLSSTPVEDFLLKGFVFDGAGSSNYTVTSVVTAASTSTSSLGHSENPTHESQDDDNASRTSYASTSSHPSPRLKYRDINANSTDSNTLRQLKRPVVQVTREKNKCPSGLPSPSNHHSHKRMKR</sequence>
<dbReference type="GO" id="GO:0007051">
    <property type="term" value="P:spindle organization"/>
    <property type="evidence" value="ECO:0007669"/>
    <property type="project" value="UniProtKB-ARBA"/>
</dbReference>
<feature type="domain" description="Kinesin motor" evidence="11">
    <location>
        <begin position="37"/>
        <end position="411"/>
    </location>
</feature>
<dbReference type="SMART" id="SM00129">
    <property type="entry name" value="KISc"/>
    <property type="match status" value="1"/>
</dbReference>
<dbReference type="Proteomes" id="UP001530377">
    <property type="component" value="Unassembled WGS sequence"/>
</dbReference>
<evidence type="ECO:0000256" key="5">
    <source>
        <dbReference type="ARBA" id="ARBA00022840"/>
    </source>
</evidence>
<dbReference type="GO" id="GO:0005524">
    <property type="term" value="F:ATP binding"/>
    <property type="evidence" value="ECO:0007669"/>
    <property type="project" value="UniProtKB-UniRule"/>
</dbReference>
<evidence type="ECO:0000313" key="12">
    <source>
        <dbReference type="EMBL" id="KAL3811844.1"/>
    </source>
</evidence>
<evidence type="ECO:0000256" key="4">
    <source>
        <dbReference type="ARBA" id="ARBA00022741"/>
    </source>
</evidence>
<comment type="subcellular location">
    <subcellularLocation>
        <location evidence="1">Cytoplasm</location>
        <location evidence="1">Cytoskeleton</location>
    </subcellularLocation>
</comment>
<dbReference type="PROSITE" id="PS50067">
    <property type="entry name" value="KINESIN_MOTOR_2"/>
    <property type="match status" value="1"/>
</dbReference>
<dbReference type="Pfam" id="PF00225">
    <property type="entry name" value="Kinesin"/>
    <property type="match status" value="2"/>
</dbReference>
<dbReference type="SUPFAM" id="SSF52540">
    <property type="entry name" value="P-loop containing nucleoside triphosphate hydrolases"/>
    <property type="match status" value="1"/>
</dbReference>
<keyword evidence="13" id="KW-1185">Reference proteome</keyword>
<evidence type="ECO:0000256" key="10">
    <source>
        <dbReference type="SAM" id="MobiDB-lite"/>
    </source>
</evidence>
<keyword evidence="4 8" id="KW-0547">Nucleotide-binding</keyword>
<evidence type="ECO:0000256" key="1">
    <source>
        <dbReference type="ARBA" id="ARBA00004245"/>
    </source>
</evidence>
<dbReference type="PANTHER" id="PTHR47970">
    <property type="entry name" value="KINESIN-LIKE PROTEIN KIF11"/>
    <property type="match status" value="1"/>
</dbReference>
<dbReference type="InterPro" id="IPR001752">
    <property type="entry name" value="Kinesin_motor_dom"/>
</dbReference>
<dbReference type="InterPro" id="IPR036961">
    <property type="entry name" value="Kinesin_motor_dom_sf"/>
</dbReference>
<evidence type="ECO:0000256" key="6">
    <source>
        <dbReference type="ARBA" id="ARBA00023175"/>
    </source>
</evidence>
<proteinExistence type="inferred from homology"/>
<evidence type="ECO:0000259" key="11">
    <source>
        <dbReference type="PROSITE" id="PS50067"/>
    </source>
</evidence>
<dbReference type="EMBL" id="JALLPB020000230">
    <property type="protein sequence ID" value="KAL3811844.1"/>
    <property type="molecule type" value="Genomic_DNA"/>
</dbReference>
<comment type="caution">
    <text evidence="12">The sequence shown here is derived from an EMBL/GenBank/DDBJ whole genome shotgun (WGS) entry which is preliminary data.</text>
</comment>
<name>A0ABD3RGD3_9STRA</name>
<evidence type="ECO:0000256" key="7">
    <source>
        <dbReference type="ARBA" id="ARBA00023212"/>
    </source>
</evidence>
<feature type="compositionally biased region" description="Polar residues" evidence="10">
    <location>
        <begin position="1228"/>
        <end position="1239"/>
    </location>
</feature>
<dbReference type="InterPro" id="IPR027417">
    <property type="entry name" value="P-loop_NTPase"/>
</dbReference>
<comment type="similarity">
    <text evidence="8">Belongs to the TRAFAC class myosin-kinesin ATPase superfamily. Kinesin family.</text>
</comment>
<accession>A0ABD3RGD3</accession>
<keyword evidence="5 8" id="KW-0067">ATP-binding</keyword>
<keyword evidence="7" id="KW-0206">Cytoskeleton</keyword>
<evidence type="ECO:0000256" key="8">
    <source>
        <dbReference type="PROSITE-ProRule" id="PRU00283"/>
    </source>
</evidence>
<evidence type="ECO:0000256" key="3">
    <source>
        <dbReference type="ARBA" id="ARBA00022701"/>
    </source>
</evidence>
<gene>
    <name evidence="12" type="ORF">ACHAXA_009203</name>
</gene>
<dbReference type="GO" id="GO:0003774">
    <property type="term" value="F:cytoskeletal motor activity"/>
    <property type="evidence" value="ECO:0007669"/>
    <property type="project" value="UniProtKB-UniRule"/>
</dbReference>
<dbReference type="InterPro" id="IPR047149">
    <property type="entry name" value="KIF11-like"/>
</dbReference>
<feature type="compositionally biased region" description="Polar residues" evidence="10">
    <location>
        <begin position="1249"/>
        <end position="1259"/>
    </location>
</feature>
<evidence type="ECO:0000256" key="2">
    <source>
        <dbReference type="ARBA" id="ARBA00022490"/>
    </source>
</evidence>
<dbReference type="Gene3D" id="3.40.850.10">
    <property type="entry name" value="Kinesin motor domain"/>
    <property type="match status" value="1"/>
</dbReference>
<keyword evidence="9" id="KW-0175">Coiled coil</keyword>
<organism evidence="12 13">
    <name type="scientific">Cyclostephanos tholiformis</name>
    <dbReference type="NCBI Taxonomy" id="382380"/>
    <lineage>
        <taxon>Eukaryota</taxon>
        <taxon>Sar</taxon>
        <taxon>Stramenopiles</taxon>
        <taxon>Ochrophyta</taxon>
        <taxon>Bacillariophyta</taxon>
        <taxon>Coscinodiscophyceae</taxon>
        <taxon>Thalassiosirophycidae</taxon>
        <taxon>Stephanodiscales</taxon>
        <taxon>Stephanodiscaceae</taxon>
        <taxon>Cyclostephanos</taxon>
    </lineage>
</organism>
<keyword evidence="3" id="KW-0493">Microtubule</keyword>
<evidence type="ECO:0000256" key="9">
    <source>
        <dbReference type="SAM" id="Coils"/>
    </source>
</evidence>
<keyword evidence="6 8" id="KW-0505">Motor protein</keyword>
<feature type="compositionally biased region" description="Polar residues" evidence="10">
    <location>
        <begin position="1"/>
        <end position="15"/>
    </location>
</feature>
<feature type="region of interest" description="Disordered" evidence="10">
    <location>
        <begin position="1207"/>
        <end position="1293"/>
    </location>
</feature>
<protein>
    <recommendedName>
        <fullName evidence="11">Kinesin motor domain-containing protein</fullName>
    </recommendedName>
</protein>
<feature type="coiled-coil region" evidence="9">
    <location>
        <begin position="473"/>
        <end position="500"/>
    </location>
</feature>
<reference evidence="12 13" key="1">
    <citation type="submission" date="2024-10" db="EMBL/GenBank/DDBJ databases">
        <title>Updated reference genomes for cyclostephanoid diatoms.</title>
        <authorList>
            <person name="Roberts W.R."/>
            <person name="Alverson A.J."/>
        </authorList>
    </citation>
    <scope>NUCLEOTIDE SEQUENCE [LARGE SCALE GENOMIC DNA]</scope>
    <source>
        <strain evidence="12 13">AJA228-03</strain>
    </source>
</reference>
<dbReference type="InterPro" id="IPR019821">
    <property type="entry name" value="Kinesin_motor_CS"/>
</dbReference>
<dbReference type="PROSITE" id="PS00411">
    <property type="entry name" value="KINESIN_MOTOR_1"/>
    <property type="match status" value="1"/>
</dbReference>
<dbReference type="GO" id="GO:0005874">
    <property type="term" value="C:microtubule"/>
    <property type="evidence" value="ECO:0007669"/>
    <property type="project" value="UniProtKB-KW"/>
</dbReference>